<dbReference type="EMBL" id="CP039690">
    <property type="protein sequence ID" value="QCI67224.1"/>
    <property type="molecule type" value="Genomic_DNA"/>
</dbReference>
<reference evidence="1 2" key="1">
    <citation type="submission" date="2019-04" db="EMBL/GenBank/DDBJ databases">
        <title>Phreatobacter aquaticus sp. nov.</title>
        <authorList>
            <person name="Choi A."/>
        </authorList>
    </citation>
    <scope>NUCLEOTIDE SEQUENCE [LARGE SCALE GENOMIC DNA]</scope>
    <source>
        <strain evidence="1 2">KCTC 52518</strain>
    </source>
</reference>
<name>A0A4D7B0Q4_9HYPH</name>
<dbReference type="RefSeq" id="WP_136962659.1">
    <property type="nucleotide sequence ID" value="NZ_CP039690.1"/>
</dbReference>
<evidence type="ECO:0000313" key="2">
    <source>
        <dbReference type="Proteomes" id="UP000298781"/>
    </source>
</evidence>
<proteinExistence type="predicted"/>
<protein>
    <submittedName>
        <fullName evidence="1">Uncharacterized protein</fullName>
    </submittedName>
</protein>
<accession>A0A4D7B0Q4</accession>
<evidence type="ECO:0000313" key="1">
    <source>
        <dbReference type="EMBL" id="QCI67224.1"/>
    </source>
</evidence>
<sequence length="81" mass="8798">MTVATWFVVQPYERSKKGRMIQRDAREWQSAEAACREGLRVAAQGGVAVAFIRTGDPETGEFAEAVILGVYGALPDEVLAV</sequence>
<dbReference type="AlphaFoldDB" id="A0A4D7B0Q4"/>
<dbReference type="KEGG" id="pstg:E8M01_25115"/>
<gene>
    <name evidence="1" type="ORF">E8M01_25115</name>
</gene>
<dbReference type="OrthoDB" id="7220707at2"/>
<keyword evidence="2" id="KW-1185">Reference proteome</keyword>
<dbReference type="Proteomes" id="UP000298781">
    <property type="component" value="Chromosome"/>
</dbReference>
<organism evidence="1 2">
    <name type="scientific">Phreatobacter stygius</name>
    <dbReference type="NCBI Taxonomy" id="1940610"/>
    <lineage>
        <taxon>Bacteria</taxon>
        <taxon>Pseudomonadati</taxon>
        <taxon>Pseudomonadota</taxon>
        <taxon>Alphaproteobacteria</taxon>
        <taxon>Hyphomicrobiales</taxon>
        <taxon>Phreatobacteraceae</taxon>
        <taxon>Phreatobacter</taxon>
    </lineage>
</organism>